<feature type="domain" description="BON" evidence="3">
    <location>
        <begin position="50"/>
        <end position="118"/>
    </location>
</feature>
<reference evidence="4 5" key="1">
    <citation type="submission" date="2016-10" db="EMBL/GenBank/DDBJ databases">
        <authorList>
            <person name="de Groot N.N."/>
        </authorList>
    </citation>
    <scope>NUCLEOTIDE SEQUENCE [LARGE SCALE GENOMIC DNA]</scope>
    <source>
        <strain evidence="4 5">DSM 25584</strain>
    </source>
</reference>
<organism evidence="4 5">
    <name type="scientific">Limimonas halophila</name>
    <dbReference type="NCBI Taxonomy" id="1082479"/>
    <lineage>
        <taxon>Bacteria</taxon>
        <taxon>Pseudomonadati</taxon>
        <taxon>Pseudomonadota</taxon>
        <taxon>Alphaproteobacteria</taxon>
        <taxon>Rhodospirillales</taxon>
        <taxon>Rhodovibrionaceae</taxon>
        <taxon>Limimonas</taxon>
    </lineage>
</organism>
<dbReference type="PROSITE" id="PS50914">
    <property type="entry name" value="BON"/>
    <property type="match status" value="2"/>
</dbReference>
<dbReference type="PANTHER" id="PTHR34606:SF15">
    <property type="entry name" value="BON DOMAIN-CONTAINING PROTEIN"/>
    <property type="match status" value="1"/>
</dbReference>
<dbReference type="RefSeq" id="WP_090020473.1">
    <property type="nucleotide sequence ID" value="NZ_FNCE01000007.1"/>
</dbReference>
<dbReference type="InterPro" id="IPR007055">
    <property type="entry name" value="BON_dom"/>
</dbReference>
<evidence type="ECO:0000256" key="1">
    <source>
        <dbReference type="SAM" id="MobiDB-lite"/>
    </source>
</evidence>
<dbReference type="InterPro" id="IPR051686">
    <property type="entry name" value="Lipoprotein_DolP"/>
</dbReference>
<dbReference type="Pfam" id="PF04972">
    <property type="entry name" value="BON"/>
    <property type="match status" value="2"/>
</dbReference>
<dbReference type="SMART" id="SM00749">
    <property type="entry name" value="BON"/>
    <property type="match status" value="2"/>
</dbReference>
<evidence type="ECO:0000259" key="3">
    <source>
        <dbReference type="PROSITE" id="PS50914"/>
    </source>
</evidence>
<dbReference type="STRING" id="1082479.SAMN05216241_10798"/>
<gene>
    <name evidence="4" type="ORF">SAMN05216241_10798</name>
</gene>
<feature type="region of interest" description="Disordered" evidence="1">
    <location>
        <begin position="192"/>
        <end position="215"/>
    </location>
</feature>
<name>A0A1G7SQF6_9PROT</name>
<dbReference type="Proteomes" id="UP000199415">
    <property type="component" value="Unassembled WGS sequence"/>
</dbReference>
<dbReference type="PANTHER" id="PTHR34606">
    <property type="entry name" value="BON DOMAIN-CONTAINING PROTEIN"/>
    <property type="match status" value="1"/>
</dbReference>
<evidence type="ECO:0000256" key="2">
    <source>
        <dbReference type="SAM" id="SignalP"/>
    </source>
</evidence>
<sequence length="215" mass="22839">MRRRLGILATAALLGAAQLQTGCVAGVAAGGAATAGVLGAQERSFAQAASDAKIRAQINDAWLRADERMYRLTSLQVWNGRVLVSGVVPNEDMRVLAIEKAWTAEGVKEVINEIRVGETGGAGAFTGDAWITAKLKTKLTFDKEVNAANYSIDTVHDVIYLLGTAHGRDELQRVIDHARNVSGVERVVSHVRVRDSGDQKPARPAVPADGAQTGT</sequence>
<feature type="chain" id="PRO_5011746946" evidence="2">
    <location>
        <begin position="22"/>
        <end position="215"/>
    </location>
</feature>
<proteinExistence type="predicted"/>
<evidence type="ECO:0000313" key="5">
    <source>
        <dbReference type="Proteomes" id="UP000199415"/>
    </source>
</evidence>
<evidence type="ECO:0000313" key="4">
    <source>
        <dbReference type="EMBL" id="SDG25034.1"/>
    </source>
</evidence>
<keyword evidence="5" id="KW-1185">Reference proteome</keyword>
<dbReference type="OrthoDB" id="8479706at2"/>
<feature type="compositionally biased region" description="Basic and acidic residues" evidence="1">
    <location>
        <begin position="192"/>
        <end position="201"/>
    </location>
</feature>
<keyword evidence="2" id="KW-0732">Signal</keyword>
<dbReference type="AlphaFoldDB" id="A0A1G7SQF6"/>
<dbReference type="Gene3D" id="3.40.1520.20">
    <property type="match status" value="1"/>
</dbReference>
<dbReference type="InterPro" id="IPR014004">
    <property type="entry name" value="Transpt-assoc_nodulatn_dom_bac"/>
</dbReference>
<accession>A0A1G7SQF6</accession>
<feature type="domain" description="BON" evidence="3">
    <location>
        <begin position="127"/>
        <end position="195"/>
    </location>
</feature>
<dbReference type="EMBL" id="FNCE01000007">
    <property type="protein sequence ID" value="SDG25034.1"/>
    <property type="molecule type" value="Genomic_DNA"/>
</dbReference>
<feature type="signal peptide" evidence="2">
    <location>
        <begin position="1"/>
        <end position="21"/>
    </location>
</feature>
<protein>
    <submittedName>
        <fullName evidence="4">Osmotically-inducible protein OsmY, contains BON domain</fullName>
    </submittedName>
</protein>